<gene>
    <name evidence="1" type="ORF">X928_06215</name>
</gene>
<evidence type="ECO:0008006" key="3">
    <source>
        <dbReference type="Google" id="ProtNLM"/>
    </source>
</evidence>
<evidence type="ECO:0000313" key="1">
    <source>
        <dbReference type="EMBL" id="PNR99887.1"/>
    </source>
</evidence>
<reference evidence="1 2" key="1">
    <citation type="submission" date="2013-12" db="EMBL/GenBank/DDBJ databases">
        <title>Comparative genomics of Petrotoga isolates.</title>
        <authorList>
            <person name="Nesbo C.L."/>
            <person name="Charchuk R."/>
            <person name="Chow K."/>
        </authorList>
    </citation>
    <scope>NUCLEOTIDE SEQUENCE [LARGE SCALE GENOMIC DNA]</scope>
    <source>
        <strain evidence="1 2">DSM 10691</strain>
    </source>
</reference>
<dbReference type="Gene3D" id="2.115.10.20">
    <property type="entry name" value="Glycosyl hydrolase domain, family 43"/>
    <property type="match status" value="2"/>
</dbReference>
<dbReference type="EMBL" id="AZRM01000027">
    <property type="protein sequence ID" value="PNR99887.1"/>
    <property type="molecule type" value="Genomic_DNA"/>
</dbReference>
<dbReference type="RefSeq" id="WP_103078921.1">
    <property type="nucleotide sequence ID" value="NZ_AZRM01000027.1"/>
</dbReference>
<dbReference type="SUPFAM" id="SSF75005">
    <property type="entry name" value="Arabinanase/levansucrase/invertase"/>
    <property type="match status" value="1"/>
</dbReference>
<dbReference type="Proteomes" id="UP000236199">
    <property type="component" value="Unassembled WGS sequence"/>
</dbReference>
<protein>
    <recommendedName>
        <fullName evidence="3">Glycosyl hydrolase family 32 N-terminal domain-containing protein</fullName>
    </recommendedName>
</protein>
<evidence type="ECO:0000313" key="2">
    <source>
        <dbReference type="Proteomes" id="UP000236199"/>
    </source>
</evidence>
<sequence>MSKLFSSKYFANLSLFDPVEGITIKEPYGKENGYWVGAPYVFYDEILGKFFLYYRIRKPKPIRGGEVRIAQSVDGEKFEDILVIKKEQLNSESIERASFLRCMDGIYRMYISYVDPQTRKWRIDMMEADHPKNFDVSTRKKVFVAEDLDIEGIKDPYVFLVGRKYYMLVSYAEPLKNPSEETKRKLHESGDVYTTGLTTHPTGLATSLDAKNWKWEGKILDVSKNGWDKYQARINSVIYVPPVFFGFYDGSSSEKENYEERCGLCMSYDLKSFESITPNEPVLESPYNTHSVRYVDFLEKEDEIWYYYEFCREDEAHELRLAKVKKF</sequence>
<dbReference type="OrthoDB" id="9759709at2"/>
<comment type="caution">
    <text evidence="1">The sequence shown here is derived from an EMBL/GenBank/DDBJ whole genome shotgun (WGS) entry which is preliminary data.</text>
</comment>
<dbReference type="InterPro" id="IPR023296">
    <property type="entry name" value="Glyco_hydro_beta-prop_sf"/>
</dbReference>
<name>A0A2K1PAW9_9BACT</name>
<proteinExistence type="predicted"/>
<accession>A0A2K1PAW9</accession>
<keyword evidence="2" id="KW-1185">Reference proteome</keyword>
<dbReference type="AlphaFoldDB" id="A0A2K1PAW9"/>
<organism evidence="1 2">
    <name type="scientific">Petrotoga miotherma DSM 10691</name>
    <dbReference type="NCBI Taxonomy" id="1434326"/>
    <lineage>
        <taxon>Bacteria</taxon>
        <taxon>Thermotogati</taxon>
        <taxon>Thermotogota</taxon>
        <taxon>Thermotogae</taxon>
        <taxon>Petrotogales</taxon>
        <taxon>Petrotogaceae</taxon>
        <taxon>Petrotoga</taxon>
    </lineage>
</organism>